<feature type="region of interest" description="Disordered" evidence="1">
    <location>
        <begin position="379"/>
        <end position="415"/>
    </location>
</feature>
<evidence type="ECO:0000313" key="4">
    <source>
        <dbReference type="EMBL" id="CAF1212505.1"/>
    </source>
</evidence>
<dbReference type="Gene3D" id="3.40.50.300">
    <property type="entry name" value="P-loop containing nucleotide triphosphate hydrolases"/>
    <property type="match status" value="1"/>
</dbReference>
<proteinExistence type="predicted"/>
<dbReference type="AlphaFoldDB" id="A0A813ZSM5"/>
<feature type="domain" description="ATPase AAA-type core" evidence="2">
    <location>
        <begin position="231"/>
        <end position="352"/>
    </location>
</feature>
<accession>A0A813ZSM5</accession>
<evidence type="ECO:0000256" key="1">
    <source>
        <dbReference type="SAM" id="MobiDB-lite"/>
    </source>
</evidence>
<feature type="compositionally biased region" description="Polar residues" evidence="1">
    <location>
        <begin position="401"/>
        <end position="415"/>
    </location>
</feature>
<evidence type="ECO:0000259" key="2">
    <source>
        <dbReference type="Pfam" id="PF00004"/>
    </source>
</evidence>
<sequence length="415" mass="46601">MPGKVETTAGSSKYIGALPDMPVEALISFGPPNNCGNAPSIRFFLAKYQAFPCSLYCAGDDSSALLHMTSLVNYIQDELKHDLSTDRISRNYNQKMKDFYIDSRVCDLGNGIMIELSDGYFISDVQNPNKLKPDYSDDYFLAASQVQIFYLPEHDEFVKDLGKIFSKMTIYTSKSCTLNMVCRNQHGYYLSSIDIKKPLITDLALHYGKGFVRTHDKIIKNLNRKEGKGIVLLHGIPGSGKTHYIRYLIHEIQEKTLVYVPPDMAKEISSPEFLPFLMQYQNSILIIEDAENIIKDRNETLIPSQAVANLLNLSDGLLGDAMHQQIIATFNCDLTTIDPALLRKGRLIANYEFNKLDLESSKILSDKLGFGTENVSEPMTLAEIYNQGEKPEDEDDDPMVHTSNGTTAESTTEKQ</sequence>
<dbReference type="EMBL" id="CAJNOJ010000033">
    <property type="protein sequence ID" value="CAF0902953.1"/>
    <property type="molecule type" value="Genomic_DNA"/>
</dbReference>
<dbReference type="InterPro" id="IPR003959">
    <property type="entry name" value="ATPase_AAA_core"/>
</dbReference>
<evidence type="ECO:0000313" key="6">
    <source>
        <dbReference type="Proteomes" id="UP000663852"/>
    </source>
</evidence>
<organism evidence="3 6">
    <name type="scientific">Adineta ricciae</name>
    <name type="common">Rotifer</name>
    <dbReference type="NCBI Taxonomy" id="249248"/>
    <lineage>
        <taxon>Eukaryota</taxon>
        <taxon>Metazoa</taxon>
        <taxon>Spiralia</taxon>
        <taxon>Gnathifera</taxon>
        <taxon>Rotifera</taxon>
        <taxon>Eurotatoria</taxon>
        <taxon>Bdelloidea</taxon>
        <taxon>Adinetida</taxon>
        <taxon>Adinetidae</taxon>
        <taxon>Adineta</taxon>
    </lineage>
</organism>
<protein>
    <recommendedName>
        <fullName evidence="2">ATPase AAA-type core domain-containing protein</fullName>
    </recommendedName>
</protein>
<evidence type="ECO:0000313" key="5">
    <source>
        <dbReference type="Proteomes" id="UP000663828"/>
    </source>
</evidence>
<evidence type="ECO:0000313" key="3">
    <source>
        <dbReference type="EMBL" id="CAF0902953.1"/>
    </source>
</evidence>
<dbReference type="EMBL" id="CAJNOR010001869">
    <property type="protein sequence ID" value="CAF1212505.1"/>
    <property type="molecule type" value="Genomic_DNA"/>
</dbReference>
<dbReference type="Pfam" id="PF00004">
    <property type="entry name" value="AAA"/>
    <property type="match status" value="1"/>
</dbReference>
<reference evidence="3" key="1">
    <citation type="submission" date="2021-02" db="EMBL/GenBank/DDBJ databases">
        <authorList>
            <person name="Nowell W R."/>
        </authorList>
    </citation>
    <scope>NUCLEOTIDE SEQUENCE</scope>
</reference>
<dbReference type="Proteomes" id="UP000663852">
    <property type="component" value="Unassembled WGS sequence"/>
</dbReference>
<dbReference type="SUPFAM" id="SSF52540">
    <property type="entry name" value="P-loop containing nucleoside triphosphate hydrolases"/>
    <property type="match status" value="1"/>
</dbReference>
<dbReference type="OrthoDB" id="10042665at2759"/>
<comment type="caution">
    <text evidence="3">The sequence shown here is derived from an EMBL/GenBank/DDBJ whole genome shotgun (WGS) entry which is preliminary data.</text>
</comment>
<dbReference type="GO" id="GO:0005524">
    <property type="term" value="F:ATP binding"/>
    <property type="evidence" value="ECO:0007669"/>
    <property type="project" value="InterPro"/>
</dbReference>
<keyword evidence="5" id="KW-1185">Reference proteome</keyword>
<dbReference type="InterPro" id="IPR027417">
    <property type="entry name" value="P-loop_NTPase"/>
</dbReference>
<dbReference type="GO" id="GO:0016887">
    <property type="term" value="F:ATP hydrolysis activity"/>
    <property type="evidence" value="ECO:0007669"/>
    <property type="project" value="InterPro"/>
</dbReference>
<gene>
    <name evidence="3" type="ORF">EDS130_LOCUS9871</name>
    <name evidence="4" type="ORF">XAT740_LOCUS24270</name>
</gene>
<dbReference type="Proteomes" id="UP000663828">
    <property type="component" value="Unassembled WGS sequence"/>
</dbReference>
<name>A0A813ZSM5_ADIRI</name>